<proteinExistence type="predicted"/>
<reference evidence="1 2" key="1">
    <citation type="journal article" date="2013" name="Genome Announc.">
        <title>First draft genome sequence from a member of the genus agrococcus, isolated from modern microbialites.</title>
        <authorList>
            <person name="White R.A.III."/>
            <person name="Grassa C.J."/>
            <person name="Suttle C.A."/>
        </authorList>
    </citation>
    <scope>NUCLEOTIDE SEQUENCE [LARGE SCALE GENOMIC DNA]</scope>
    <source>
        <strain evidence="1 2">RW1</strain>
    </source>
</reference>
<evidence type="ECO:0000313" key="2">
    <source>
        <dbReference type="Proteomes" id="UP000016462"/>
    </source>
</evidence>
<organism evidence="1 2">
    <name type="scientific">Agrococcus pavilionensis RW1</name>
    <dbReference type="NCBI Taxonomy" id="1330458"/>
    <lineage>
        <taxon>Bacteria</taxon>
        <taxon>Bacillati</taxon>
        <taxon>Actinomycetota</taxon>
        <taxon>Actinomycetes</taxon>
        <taxon>Micrococcales</taxon>
        <taxon>Microbacteriaceae</taxon>
        <taxon>Agrococcus</taxon>
    </lineage>
</organism>
<dbReference type="AlphaFoldDB" id="U1LMK7"/>
<keyword evidence="2" id="KW-1185">Reference proteome</keyword>
<accession>U1LMK7</accession>
<dbReference type="EMBL" id="ASHR01000036">
    <property type="protein sequence ID" value="ERG63182.1"/>
    <property type="molecule type" value="Genomic_DNA"/>
</dbReference>
<dbReference type="Proteomes" id="UP000016462">
    <property type="component" value="Unassembled WGS sequence"/>
</dbReference>
<gene>
    <name evidence="1" type="ORF">L332_01765</name>
</gene>
<protein>
    <submittedName>
        <fullName evidence="1">Uncharacterized protein</fullName>
    </submittedName>
</protein>
<name>U1LMK7_9MICO</name>
<sequence length="112" mass="12786">MDAWPVIRGLIEAFDTPERRVQLRRWLARADAAIRKLTPEGRISARIAVLRAHLDRLDADAANGQVWNERLSKLEAKRALLKGPLDARTRRAHNRKLAEDLESLWAEVFAAI</sequence>
<evidence type="ECO:0000313" key="1">
    <source>
        <dbReference type="EMBL" id="ERG63182.1"/>
    </source>
</evidence>
<comment type="caution">
    <text evidence="1">The sequence shown here is derived from an EMBL/GenBank/DDBJ whole genome shotgun (WGS) entry which is preliminary data.</text>
</comment>